<dbReference type="InterPro" id="IPR014001">
    <property type="entry name" value="Helicase_ATP-bd"/>
</dbReference>
<dbReference type="GO" id="GO:0008094">
    <property type="term" value="F:ATP-dependent activity, acting on DNA"/>
    <property type="evidence" value="ECO:0007669"/>
    <property type="project" value="TreeGrafter"/>
</dbReference>
<keyword evidence="3" id="KW-0347">Helicase</keyword>
<dbReference type="Gene3D" id="3.40.50.10810">
    <property type="entry name" value="Tandem AAA-ATPase domain"/>
    <property type="match status" value="1"/>
</dbReference>
<dbReference type="PANTHER" id="PTHR45626">
    <property type="entry name" value="TRANSCRIPTION TERMINATION FACTOR 2-RELATED"/>
    <property type="match status" value="1"/>
</dbReference>
<dbReference type="VEuPathDB" id="FungiDB:F4678DRAFT_482642"/>
<reference evidence="7" key="1">
    <citation type="submission" date="2022-07" db="EMBL/GenBank/DDBJ databases">
        <title>Genome Sequence of Xylaria arbuscula.</title>
        <authorList>
            <person name="Buettner E."/>
        </authorList>
    </citation>
    <scope>NUCLEOTIDE SEQUENCE</scope>
    <source>
        <strain evidence="7">VT107</strain>
    </source>
</reference>
<dbReference type="GO" id="GO:0004386">
    <property type="term" value="F:helicase activity"/>
    <property type="evidence" value="ECO:0007669"/>
    <property type="project" value="UniProtKB-KW"/>
</dbReference>
<gene>
    <name evidence="7" type="ORF">NPX13_g1090</name>
</gene>
<organism evidence="7 8">
    <name type="scientific">Xylaria arbuscula</name>
    <dbReference type="NCBI Taxonomy" id="114810"/>
    <lineage>
        <taxon>Eukaryota</taxon>
        <taxon>Fungi</taxon>
        <taxon>Dikarya</taxon>
        <taxon>Ascomycota</taxon>
        <taxon>Pezizomycotina</taxon>
        <taxon>Sordariomycetes</taxon>
        <taxon>Xylariomycetidae</taxon>
        <taxon>Xylariales</taxon>
        <taxon>Xylariaceae</taxon>
        <taxon>Xylaria</taxon>
    </lineage>
</organism>
<dbReference type="InterPro" id="IPR050628">
    <property type="entry name" value="SNF2_RAD54_helicase_TF"/>
</dbReference>
<dbReference type="InterPro" id="IPR038718">
    <property type="entry name" value="SNF2-like_sf"/>
</dbReference>
<keyword evidence="8" id="KW-1185">Reference proteome</keyword>
<evidence type="ECO:0000259" key="6">
    <source>
        <dbReference type="PROSITE" id="PS51194"/>
    </source>
</evidence>
<name>A0A9W8NN71_9PEZI</name>
<dbReference type="Gene3D" id="3.40.50.300">
    <property type="entry name" value="P-loop containing nucleotide triphosphate hydrolases"/>
    <property type="match status" value="1"/>
</dbReference>
<feature type="compositionally biased region" description="Acidic residues" evidence="5">
    <location>
        <begin position="689"/>
        <end position="703"/>
    </location>
</feature>
<dbReference type="InterPro" id="IPR000330">
    <property type="entry name" value="SNF2_N"/>
</dbReference>
<dbReference type="GO" id="GO:0006281">
    <property type="term" value="P:DNA repair"/>
    <property type="evidence" value="ECO:0007669"/>
    <property type="project" value="TreeGrafter"/>
</dbReference>
<dbReference type="GO" id="GO:0005634">
    <property type="term" value="C:nucleus"/>
    <property type="evidence" value="ECO:0007669"/>
    <property type="project" value="TreeGrafter"/>
</dbReference>
<dbReference type="SMART" id="SM00490">
    <property type="entry name" value="HELICc"/>
    <property type="match status" value="1"/>
</dbReference>
<evidence type="ECO:0000256" key="2">
    <source>
        <dbReference type="ARBA" id="ARBA00022801"/>
    </source>
</evidence>
<feature type="domain" description="Helicase C-terminal" evidence="6">
    <location>
        <begin position="513"/>
        <end position="655"/>
    </location>
</feature>
<dbReference type="AlphaFoldDB" id="A0A9W8NN71"/>
<feature type="region of interest" description="Disordered" evidence="5">
    <location>
        <begin position="1"/>
        <end position="70"/>
    </location>
</feature>
<sequence length="712" mass="81093">MQDPTRASSQVAGQVHNDRLDSQADSQAPPWNDDGEPSPIRTSTVPQKRGASVDEEHPQEKAGHHNCNDDRLTCDATSFPRVSTTLAKEELQRVVMAGPRNISFNRPQLKDLNKVARSLGLPECEGPETRWSIEGLLQPLYPHQLLAVYFMLKRELSGEEPMGGIIADAMGLGKTVDALATVAINRPGEMDLSQGRKVTLWVAPKCSHDQIKQATRKFCGGTAISKVLIYNRAALTKVHGDGLCDFLQAQDLIIVSYQSLVQEWRMAVDLIMEDDLWPLIKMQFYRVILDEAHRIKNINSKKIYPHLEFLRMSGFSNGQYAFDDLYEVTEGKTQLGQILGRVMIRRNIDDTILGRQLIELPAAHREIVLVNQTRDERVIYKWFLKRTRDRFNRQLESTKSKLDSKKHLSSKKKRESSFSIVDILRLRQMACHLGLIEYMMAKYEINDVKRMLIDLAVEKGKNVFYDMISEWCREQELVRSKLAATGLSSQALPPTRSADASSSADKRPRYLRKPKRHLMDGPTDKILIFNEFIYCANIIGYILDDLQIKHLYYFGDKGPEVREEALKAFNYDPELKVMILSMKCGSEAIDLTCANRVISLEPWWNQGFEDQAFGRVYRYGQQKEVYHTRIIAARTIETAVIALQDGEEIAIANALEGRHTVRMSFTEQTAHLLGRVVYDAKGKVISVREEEDSDTDSEVDRDDIDTRPGNEL</sequence>
<keyword evidence="4" id="KW-0067">ATP-binding</keyword>
<feature type="compositionally biased region" description="Basic and acidic residues" evidence="5">
    <location>
        <begin position="51"/>
        <end position="70"/>
    </location>
</feature>
<dbReference type="SUPFAM" id="SSF52540">
    <property type="entry name" value="P-loop containing nucleoside triphosphate hydrolases"/>
    <property type="match status" value="2"/>
</dbReference>
<dbReference type="SMART" id="SM00487">
    <property type="entry name" value="DEXDc"/>
    <property type="match status" value="1"/>
</dbReference>
<evidence type="ECO:0000313" key="8">
    <source>
        <dbReference type="Proteomes" id="UP001148614"/>
    </source>
</evidence>
<keyword evidence="1" id="KW-0547">Nucleotide-binding</keyword>
<dbReference type="PROSITE" id="PS51194">
    <property type="entry name" value="HELICASE_CTER"/>
    <property type="match status" value="1"/>
</dbReference>
<keyword evidence="2" id="KW-0378">Hydrolase</keyword>
<protein>
    <recommendedName>
        <fullName evidence="6">Helicase C-terminal domain-containing protein</fullName>
    </recommendedName>
</protein>
<dbReference type="EMBL" id="JANPWZ010000092">
    <property type="protein sequence ID" value="KAJ3579482.1"/>
    <property type="molecule type" value="Genomic_DNA"/>
</dbReference>
<feature type="compositionally biased region" description="Polar residues" evidence="5">
    <location>
        <begin position="1"/>
        <end position="12"/>
    </location>
</feature>
<evidence type="ECO:0000256" key="1">
    <source>
        <dbReference type="ARBA" id="ARBA00022741"/>
    </source>
</evidence>
<dbReference type="InterPro" id="IPR027417">
    <property type="entry name" value="P-loop_NTPase"/>
</dbReference>
<dbReference type="Proteomes" id="UP001148614">
    <property type="component" value="Unassembled WGS sequence"/>
</dbReference>
<evidence type="ECO:0000256" key="3">
    <source>
        <dbReference type="ARBA" id="ARBA00022806"/>
    </source>
</evidence>
<dbReference type="InterPro" id="IPR049730">
    <property type="entry name" value="SNF2/RAD54-like_C"/>
</dbReference>
<feature type="region of interest" description="Disordered" evidence="5">
    <location>
        <begin position="688"/>
        <end position="712"/>
    </location>
</feature>
<dbReference type="PANTHER" id="PTHR45626:SF17">
    <property type="entry name" value="HELICASE-LIKE TRANSCRIPTION FACTOR"/>
    <property type="match status" value="1"/>
</dbReference>
<evidence type="ECO:0000256" key="4">
    <source>
        <dbReference type="ARBA" id="ARBA00022840"/>
    </source>
</evidence>
<accession>A0A9W8NN71</accession>
<dbReference type="GO" id="GO:0016787">
    <property type="term" value="F:hydrolase activity"/>
    <property type="evidence" value="ECO:0007669"/>
    <property type="project" value="UniProtKB-KW"/>
</dbReference>
<proteinExistence type="predicted"/>
<dbReference type="InterPro" id="IPR001650">
    <property type="entry name" value="Helicase_C-like"/>
</dbReference>
<evidence type="ECO:0000313" key="7">
    <source>
        <dbReference type="EMBL" id="KAJ3579482.1"/>
    </source>
</evidence>
<dbReference type="Pfam" id="PF00271">
    <property type="entry name" value="Helicase_C"/>
    <property type="match status" value="1"/>
</dbReference>
<dbReference type="Pfam" id="PF00176">
    <property type="entry name" value="SNF2-rel_dom"/>
    <property type="match status" value="1"/>
</dbReference>
<evidence type="ECO:0000256" key="5">
    <source>
        <dbReference type="SAM" id="MobiDB-lite"/>
    </source>
</evidence>
<dbReference type="CDD" id="cd18793">
    <property type="entry name" value="SF2_C_SNF"/>
    <property type="match status" value="1"/>
</dbReference>
<comment type="caution">
    <text evidence="7">The sequence shown here is derived from an EMBL/GenBank/DDBJ whole genome shotgun (WGS) entry which is preliminary data.</text>
</comment>
<dbReference type="GO" id="GO:0005524">
    <property type="term" value="F:ATP binding"/>
    <property type="evidence" value="ECO:0007669"/>
    <property type="project" value="UniProtKB-KW"/>
</dbReference>